<evidence type="ECO:0000313" key="2">
    <source>
        <dbReference type="Proteomes" id="UP000887159"/>
    </source>
</evidence>
<sequence>MIFHSCLLGKRSVDLANQRNTLTPYRAFWVATGYNGERYPVGKYHLNDVYELKCNSLNRQTPQQVALQYINFCTVQSIAKLPDEIAKNDAILALSPSFRYATIESSL</sequence>
<comment type="caution">
    <text evidence="1">The sequence shown here is derived from an EMBL/GenBank/DDBJ whole genome shotgun (WGS) entry which is preliminary data.</text>
</comment>
<keyword evidence="2" id="KW-1185">Reference proteome</keyword>
<dbReference type="Proteomes" id="UP000887159">
    <property type="component" value="Unassembled WGS sequence"/>
</dbReference>
<reference evidence="1" key="1">
    <citation type="submission" date="2020-08" db="EMBL/GenBank/DDBJ databases">
        <title>Multicomponent nature underlies the extraordinary mechanical properties of spider dragline silk.</title>
        <authorList>
            <person name="Kono N."/>
            <person name="Nakamura H."/>
            <person name="Mori M."/>
            <person name="Yoshida Y."/>
            <person name="Ohtoshi R."/>
            <person name="Malay A.D."/>
            <person name="Moran D.A.P."/>
            <person name="Tomita M."/>
            <person name="Numata K."/>
            <person name="Arakawa K."/>
        </authorList>
    </citation>
    <scope>NUCLEOTIDE SEQUENCE</scope>
</reference>
<evidence type="ECO:0000313" key="1">
    <source>
        <dbReference type="EMBL" id="GFX92850.1"/>
    </source>
</evidence>
<dbReference type="AlphaFoldDB" id="A0A8X6RLY7"/>
<proteinExistence type="predicted"/>
<protein>
    <submittedName>
        <fullName evidence="1">Uncharacterized protein</fullName>
    </submittedName>
</protein>
<name>A0A8X6RLY7_TRICX</name>
<gene>
    <name evidence="1" type="ORF">TNCV_4014591</name>
</gene>
<accession>A0A8X6RLY7</accession>
<organism evidence="1 2">
    <name type="scientific">Trichonephila clavipes</name>
    <name type="common">Golden silk orbweaver</name>
    <name type="synonym">Nephila clavipes</name>
    <dbReference type="NCBI Taxonomy" id="2585209"/>
    <lineage>
        <taxon>Eukaryota</taxon>
        <taxon>Metazoa</taxon>
        <taxon>Ecdysozoa</taxon>
        <taxon>Arthropoda</taxon>
        <taxon>Chelicerata</taxon>
        <taxon>Arachnida</taxon>
        <taxon>Araneae</taxon>
        <taxon>Araneomorphae</taxon>
        <taxon>Entelegynae</taxon>
        <taxon>Araneoidea</taxon>
        <taxon>Nephilidae</taxon>
        <taxon>Trichonephila</taxon>
    </lineage>
</organism>
<dbReference type="EMBL" id="BMAU01021169">
    <property type="protein sequence ID" value="GFX92850.1"/>
    <property type="molecule type" value="Genomic_DNA"/>
</dbReference>